<sequence length="86" mass="9896">MILKSVSAYMVDRAMRTILILMILLPLTGCWYETSADSGNPYENLVGKEFVVKTILYRDEKQTYYGRKSIQVKLSGILCQKELDLK</sequence>
<evidence type="ECO:0000313" key="2">
    <source>
        <dbReference type="Proteomes" id="UP000257039"/>
    </source>
</evidence>
<comment type="caution">
    <text evidence="1">The sequence shown here is derived from an EMBL/GenBank/DDBJ whole genome shotgun (WGS) entry which is preliminary data.</text>
</comment>
<accession>A0A4P9VDW2</accession>
<proteinExistence type="predicted"/>
<dbReference type="Proteomes" id="UP000257039">
    <property type="component" value="Unassembled WGS sequence"/>
</dbReference>
<gene>
    <name evidence="1" type="ORF">B9G39_29535</name>
</gene>
<protein>
    <submittedName>
        <fullName evidence="1">Uncharacterized protein</fullName>
    </submittedName>
</protein>
<dbReference type="EMBL" id="NDXW01000011">
    <property type="protein sequence ID" value="RDH41253.1"/>
    <property type="molecule type" value="Genomic_DNA"/>
</dbReference>
<organism evidence="1 2">
    <name type="scientific">Zooshikella ganghwensis</name>
    <dbReference type="NCBI Taxonomy" id="202772"/>
    <lineage>
        <taxon>Bacteria</taxon>
        <taxon>Pseudomonadati</taxon>
        <taxon>Pseudomonadota</taxon>
        <taxon>Gammaproteobacteria</taxon>
        <taxon>Oceanospirillales</taxon>
        <taxon>Zooshikellaceae</taxon>
        <taxon>Zooshikella</taxon>
    </lineage>
</organism>
<dbReference type="AlphaFoldDB" id="A0A4P9VDW2"/>
<reference evidence="1 2" key="1">
    <citation type="submission" date="2017-04" db="EMBL/GenBank/DDBJ databases">
        <title>Draft genome sequence of Zooshikella ganghwensis VG4 isolated from Red Sea sediments.</title>
        <authorList>
            <person name="Rehman Z."/>
            <person name="Alam I."/>
            <person name="Kamau A."/>
            <person name="Bajic V."/>
            <person name="Leiknes T."/>
        </authorList>
    </citation>
    <scope>NUCLEOTIDE SEQUENCE [LARGE SCALE GENOMIC DNA]</scope>
    <source>
        <strain evidence="1 2">VG4</strain>
    </source>
</reference>
<name>A0A4P9VDW2_9GAMM</name>
<evidence type="ECO:0000313" key="1">
    <source>
        <dbReference type="EMBL" id="RDH41253.1"/>
    </source>
</evidence>
<keyword evidence="2" id="KW-1185">Reference proteome</keyword>